<evidence type="ECO:0000313" key="5">
    <source>
        <dbReference type="EMBL" id="CAF0735029.1"/>
    </source>
</evidence>
<dbReference type="Pfam" id="PF14572">
    <property type="entry name" value="Pribosyl_synth"/>
    <property type="match status" value="1"/>
</dbReference>
<dbReference type="EMBL" id="CAJNOL010000071">
    <property type="protein sequence ID" value="CAF0814724.1"/>
    <property type="molecule type" value="Genomic_DNA"/>
</dbReference>
<dbReference type="Proteomes" id="UP000663854">
    <property type="component" value="Unassembled WGS sequence"/>
</dbReference>
<keyword evidence="2" id="KW-0545">Nucleotide biosynthesis</keyword>
<reference evidence="5" key="1">
    <citation type="submission" date="2021-02" db="EMBL/GenBank/DDBJ databases">
        <authorList>
            <person name="Nowell W R."/>
        </authorList>
    </citation>
    <scope>NUCLEOTIDE SEQUENCE</scope>
</reference>
<dbReference type="AlphaFoldDB" id="A0A813NKP6"/>
<dbReference type="EMBL" id="CAJNOH010000006">
    <property type="protein sequence ID" value="CAF0735029.1"/>
    <property type="molecule type" value="Genomic_DNA"/>
</dbReference>
<protein>
    <recommendedName>
        <fullName evidence="4">Ribose-phosphate pyrophosphokinase N-terminal domain-containing protein</fullName>
    </recommendedName>
</protein>
<dbReference type="InterPro" id="IPR005946">
    <property type="entry name" value="Rib-P_diPkinase"/>
</dbReference>
<dbReference type="SMART" id="SM01400">
    <property type="entry name" value="Pribosyltran_N"/>
    <property type="match status" value="1"/>
</dbReference>
<comment type="similarity">
    <text evidence="1">Belongs to the ribose-phosphate pyrophosphokinase family.</text>
</comment>
<dbReference type="GO" id="GO:0000287">
    <property type="term" value="F:magnesium ion binding"/>
    <property type="evidence" value="ECO:0007669"/>
    <property type="project" value="InterPro"/>
</dbReference>
<dbReference type="GO" id="GO:0006164">
    <property type="term" value="P:purine nucleotide biosynthetic process"/>
    <property type="evidence" value="ECO:0007669"/>
    <property type="project" value="TreeGrafter"/>
</dbReference>
<keyword evidence="9" id="KW-1185">Reference proteome</keyword>
<dbReference type="NCBIfam" id="TIGR01251">
    <property type="entry name" value="ribP_PPkin"/>
    <property type="match status" value="1"/>
</dbReference>
<evidence type="ECO:0000313" key="6">
    <source>
        <dbReference type="EMBL" id="CAF0814724.1"/>
    </source>
</evidence>
<gene>
    <name evidence="6" type="ORF">JXQ802_LOCUS4894</name>
    <name evidence="7" type="ORF">JXQ802_LOCUS4956</name>
    <name evidence="5" type="ORF">PYM288_LOCUS1210</name>
</gene>
<dbReference type="Gene3D" id="3.40.50.2020">
    <property type="match status" value="2"/>
</dbReference>
<evidence type="ECO:0000256" key="1">
    <source>
        <dbReference type="ARBA" id="ARBA00006478"/>
    </source>
</evidence>
<dbReference type="GO" id="GO:0006015">
    <property type="term" value="P:5-phosphoribose 1-diphosphate biosynthetic process"/>
    <property type="evidence" value="ECO:0007669"/>
    <property type="project" value="TreeGrafter"/>
</dbReference>
<dbReference type="Proteomes" id="UP000663870">
    <property type="component" value="Unassembled WGS sequence"/>
</dbReference>
<evidence type="ECO:0000313" key="7">
    <source>
        <dbReference type="EMBL" id="CAF0816041.1"/>
    </source>
</evidence>
<evidence type="ECO:0000256" key="3">
    <source>
        <dbReference type="SAM" id="MobiDB-lite"/>
    </source>
</evidence>
<organism evidence="5 8">
    <name type="scientific">Rotaria sordida</name>
    <dbReference type="NCBI Taxonomy" id="392033"/>
    <lineage>
        <taxon>Eukaryota</taxon>
        <taxon>Metazoa</taxon>
        <taxon>Spiralia</taxon>
        <taxon>Gnathifera</taxon>
        <taxon>Rotifera</taxon>
        <taxon>Eurotatoria</taxon>
        <taxon>Bdelloidea</taxon>
        <taxon>Philodinida</taxon>
        <taxon>Philodinidae</taxon>
        <taxon>Rotaria</taxon>
    </lineage>
</organism>
<dbReference type="CDD" id="cd06223">
    <property type="entry name" value="PRTases_typeI"/>
    <property type="match status" value="1"/>
</dbReference>
<dbReference type="GO" id="GO:0005524">
    <property type="term" value="F:ATP binding"/>
    <property type="evidence" value="ECO:0007669"/>
    <property type="project" value="TreeGrafter"/>
</dbReference>
<dbReference type="SUPFAM" id="SSF53271">
    <property type="entry name" value="PRTase-like"/>
    <property type="match status" value="2"/>
</dbReference>
<dbReference type="GO" id="GO:0004749">
    <property type="term" value="F:ribose phosphate diphosphokinase activity"/>
    <property type="evidence" value="ECO:0007669"/>
    <property type="project" value="TreeGrafter"/>
</dbReference>
<evidence type="ECO:0000259" key="4">
    <source>
        <dbReference type="Pfam" id="PF13793"/>
    </source>
</evidence>
<sequence>MSADRSARSEMVILTGNSYPELAENISRIVYSYKTESSHRIKPLGECRVYKKSDKETHVEIRESVRSKDVFIIQTGSTKDPNDNLMELMIMSYACKTSCARNIIGVLPYLPYSKQSKQKKRGCITMKLVAQMLVKAGLTHLITVDLHQKEIQGFFDIPVDNLRASSFLLDYIQQQIPDWRNSVIVARTPNQAKRVTGFAQRLKLNIAVIHGSQEREIEIEEADGRNSPPPPLSTSLEDSPESISKRRSVFTIPSLALGSNVLVKGKLPMDVVGDVGGRIAIIVEDMIDDVAGLVQAADILCDRGAYKVYALATHALFTNDAPSLIEESQISEVVVTNTVPHEFAKLQCTKIKTVDISLLLSEAIRRIHNQESMSYLFRNVEAND</sequence>
<evidence type="ECO:0000256" key="2">
    <source>
        <dbReference type="ARBA" id="ARBA00022727"/>
    </source>
</evidence>
<dbReference type="PANTHER" id="PTHR10210:SF53">
    <property type="entry name" value="GH23275P"/>
    <property type="match status" value="1"/>
</dbReference>
<dbReference type="GO" id="GO:0005737">
    <property type="term" value="C:cytoplasm"/>
    <property type="evidence" value="ECO:0007669"/>
    <property type="project" value="TreeGrafter"/>
</dbReference>
<proteinExistence type="inferred from homology"/>
<dbReference type="InterPro" id="IPR029099">
    <property type="entry name" value="Pribosyltran_N"/>
</dbReference>
<dbReference type="InterPro" id="IPR029057">
    <property type="entry name" value="PRTase-like"/>
</dbReference>
<evidence type="ECO:0000313" key="9">
    <source>
        <dbReference type="Proteomes" id="UP000663870"/>
    </source>
</evidence>
<dbReference type="Pfam" id="PF13793">
    <property type="entry name" value="Pribosyltran_N"/>
    <property type="match status" value="1"/>
</dbReference>
<dbReference type="EMBL" id="CAJNOL010000072">
    <property type="protein sequence ID" value="CAF0816041.1"/>
    <property type="molecule type" value="Genomic_DNA"/>
</dbReference>
<name>A0A813NKP6_9BILA</name>
<dbReference type="GO" id="GO:0002189">
    <property type="term" value="C:ribose phosphate diphosphokinase complex"/>
    <property type="evidence" value="ECO:0007669"/>
    <property type="project" value="TreeGrafter"/>
</dbReference>
<comment type="caution">
    <text evidence="5">The sequence shown here is derived from an EMBL/GenBank/DDBJ whole genome shotgun (WGS) entry which is preliminary data.</text>
</comment>
<feature type="region of interest" description="Disordered" evidence="3">
    <location>
        <begin position="219"/>
        <end position="241"/>
    </location>
</feature>
<accession>A0A813NKP6</accession>
<dbReference type="InterPro" id="IPR000836">
    <property type="entry name" value="PRTase_dom"/>
</dbReference>
<feature type="domain" description="Ribose-phosphate pyrophosphokinase N-terminal" evidence="4">
    <location>
        <begin position="11"/>
        <end position="137"/>
    </location>
</feature>
<dbReference type="FunFam" id="3.40.50.2020:FF:000031">
    <property type="entry name" value="Probable PRS4-ribose-phosphate pyrophosphokinase 3"/>
    <property type="match status" value="1"/>
</dbReference>
<evidence type="ECO:0000313" key="8">
    <source>
        <dbReference type="Proteomes" id="UP000663854"/>
    </source>
</evidence>
<dbReference type="PANTHER" id="PTHR10210">
    <property type="entry name" value="RIBOSE-PHOSPHATE DIPHOSPHOKINASE FAMILY MEMBER"/>
    <property type="match status" value="1"/>
</dbReference>